<feature type="chain" id="PRO_5018763785" evidence="2">
    <location>
        <begin position="24"/>
        <end position="789"/>
    </location>
</feature>
<dbReference type="InterPro" id="IPR036116">
    <property type="entry name" value="FN3_sf"/>
</dbReference>
<dbReference type="InterPro" id="IPR013783">
    <property type="entry name" value="Ig-like_fold"/>
</dbReference>
<feature type="domain" description="Fibronectin type-III" evidence="3">
    <location>
        <begin position="562"/>
        <end position="647"/>
    </location>
</feature>
<dbReference type="SUPFAM" id="SSF56436">
    <property type="entry name" value="C-type lectin-like"/>
    <property type="match status" value="1"/>
</dbReference>
<name>A0A3Q2W970_HAPBU</name>
<sequence length="789" mass="87943">MGKLQVKFCIFLCWALTSMYSDAQREYFIQRKNLTWVDARNYCQACFKELVTLTPDNIQALARDITSDHWIGLRKNFNFKNNSIDNSTGNLTSTVASYTESYFTTHYINNSDSSSPIMNWTQWANGDPLAFQNWYPGWPLPKPSPKPPNKTVCCSCSCTCPARPTTPMTTNAEFTTPHTTTTQSGHNVTSWSDDPAETTEFTPDFTDQSVVTDESTTHATRTENMTTRRTTPYFTTSAPWTTAEMPLTAQCEKLPVQEPEEPEDEDDSDDENYIEDSCVAMLSFGPWIEKSCLERLPFICYEDRFMGQVSVTNITFESANLTWLVAPGDISHYRVEVEGQKDNKTWGFNVTDLTCGLSNLTAGTSYSVQVFPVKCQRDLNPENATFYTIPKAVTNLTVSSVEKNSVCLRWEKPEGNVDFYRLTYETTLVKVTTETIKVEGLIPGTPYNFTVVSGVNDASKWSYEAHVSAYTKPDKVYNLTVSDNTKESILVKWDRPVGNFTDIRVVANYTNSTSLFNTTVKSTQQNVTVTGLPPATHIFIYVTVRVNEDLVGETKIIDSFTTPGPISNLTLTTTSDSLTATWEPPVGSALNFTVERCLNLCVNETSVTTSITFKNLKNAANYSVTVYAVSGQFTSTPVSAYKFTLPNPPIDPKVTSVSNDSITFAWDAPKNTLSPTYGVTLNSSFWGHSWSDTTDKTTFTFSGLTSGTTYNFSVYAIADGRESAPVHCANSTVPDLKEISLSMLCSSSEALLCDENSTRNEVFNELKKKFTTLLGGHINWDLEQQRKQG</sequence>
<dbReference type="GeneTree" id="ENSGT00940000168324"/>
<keyword evidence="1" id="KW-0677">Repeat</keyword>
<keyword evidence="5" id="KW-1185">Reference proteome</keyword>
<dbReference type="Gene3D" id="2.60.40.10">
    <property type="entry name" value="Immunoglobulins"/>
    <property type="match status" value="5"/>
</dbReference>
<dbReference type="STRING" id="8153.ENSHBUP00000022198"/>
<dbReference type="InterPro" id="IPR003961">
    <property type="entry name" value="FN3_dom"/>
</dbReference>
<evidence type="ECO:0000256" key="1">
    <source>
        <dbReference type="ARBA" id="ARBA00022737"/>
    </source>
</evidence>
<evidence type="ECO:0000259" key="3">
    <source>
        <dbReference type="PROSITE" id="PS50853"/>
    </source>
</evidence>
<dbReference type="CDD" id="cd00037">
    <property type="entry name" value="CLECT"/>
    <property type="match status" value="1"/>
</dbReference>
<feature type="signal peptide" evidence="2">
    <location>
        <begin position="1"/>
        <end position="23"/>
    </location>
</feature>
<dbReference type="SUPFAM" id="SSF49265">
    <property type="entry name" value="Fibronectin type III"/>
    <property type="match status" value="3"/>
</dbReference>
<dbReference type="CDD" id="cd00063">
    <property type="entry name" value="FN3"/>
    <property type="match status" value="5"/>
</dbReference>
<dbReference type="GeneID" id="102297050"/>
<dbReference type="Gene3D" id="3.10.100.10">
    <property type="entry name" value="Mannose-Binding Protein A, subunit A"/>
    <property type="match status" value="1"/>
</dbReference>
<evidence type="ECO:0000313" key="4">
    <source>
        <dbReference type="Ensembl" id="ENSHBUP00000022198.1"/>
    </source>
</evidence>
<dbReference type="Ensembl" id="ENSHBUT00000014283.1">
    <property type="protein sequence ID" value="ENSHBUP00000022198.1"/>
    <property type="gene ID" value="ENSHBUG00000002323.1"/>
</dbReference>
<dbReference type="Proteomes" id="UP000264840">
    <property type="component" value="Unplaced"/>
</dbReference>
<evidence type="ECO:0000313" key="5">
    <source>
        <dbReference type="Proteomes" id="UP000264840"/>
    </source>
</evidence>
<dbReference type="PANTHER" id="PTHR46708">
    <property type="entry name" value="TENASCIN"/>
    <property type="match status" value="1"/>
</dbReference>
<dbReference type="OMA" id="NWYPGWP"/>
<dbReference type="PROSITE" id="PS50853">
    <property type="entry name" value="FN3"/>
    <property type="match status" value="4"/>
</dbReference>
<feature type="domain" description="Fibronectin type-III" evidence="3">
    <location>
        <begin position="648"/>
        <end position="736"/>
    </location>
</feature>
<reference evidence="4" key="1">
    <citation type="submission" date="2025-08" db="UniProtKB">
        <authorList>
            <consortium name="Ensembl"/>
        </authorList>
    </citation>
    <scope>IDENTIFICATION</scope>
</reference>
<dbReference type="AlphaFoldDB" id="A0A3Q2W970"/>
<dbReference type="RefSeq" id="XP_005939742.1">
    <property type="nucleotide sequence ID" value="XM_005939680.2"/>
</dbReference>
<organism evidence="4 5">
    <name type="scientific">Haplochromis burtoni</name>
    <name type="common">Burton's mouthbrooder</name>
    <name type="synonym">Chromis burtoni</name>
    <dbReference type="NCBI Taxonomy" id="8153"/>
    <lineage>
        <taxon>Eukaryota</taxon>
        <taxon>Metazoa</taxon>
        <taxon>Chordata</taxon>
        <taxon>Craniata</taxon>
        <taxon>Vertebrata</taxon>
        <taxon>Euteleostomi</taxon>
        <taxon>Actinopterygii</taxon>
        <taxon>Neopterygii</taxon>
        <taxon>Teleostei</taxon>
        <taxon>Neoteleostei</taxon>
        <taxon>Acanthomorphata</taxon>
        <taxon>Ovalentaria</taxon>
        <taxon>Cichlomorphae</taxon>
        <taxon>Cichliformes</taxon>
        <taxon>Cichlidae</taxon>
        <taxon>African cichlids</taxon>
        <taxon>Pseudocrenilabrinae</taxon>
        <taxon>Haplochromini</taxon>
        <taxon>Haplochromis</taxon>
    </lineage>
</organism>
<dbReference type="InterPro" id="IPR016186">
    <property type="entry name" value="C-type_lectin-like/link_sf"/>
</dbReference>
<dbReference type="PANTHER" id="PTHR46708:SF11">
    <property type="entry name" value="RECEPTOR-TYPE TYROSINE-PROTEIN PHOSPHATASE ETA-LIKE"/>
    <property type="match status" value="1"/>
</dbReference>
<dbReference type="Pfam" id="PF00041">
    <property type="entry name" value="fn3"/>
    <property type="match status" value="5"/>
</dbReference>
<keyword evidence="2" id="KW-0732">Signal</keyword>
<dbReference type="InterPro" id="IPR016187">
    <property type="entry name" value="CTDL_fold"/>
</dbReference>
<accession>A0A3Q2W970</accession>
<proteinExistence type="predicted"/>
<dbReference type="SMART" id="SM00060">
    <property type="entry name" value="FN3"/>
    <property type="match status" value="5"/>
</dbReference>
<feature type="domain" description="Fibronectin type-III" evidence="3">
    <location>
        <begin position="392"/>
        <end position="474"/>
    </location>
</feature>
<feature type="domain" description="Fibronectin type-III" evidence="3">
    <location>
        <begin position="305"/>
        <end position="391"/>
    </location>
</feature>
<protein>
    <submittedName>
        <fullName evidence="4">Tenascin-R-like</fullName>
    </submittedName>
</protein>
<reference evidence="4" key="2">
    <citation type="submission" date="2025-09" db="UniProtKB">
        <authorList>
            <consortium name="Ensembl"/>
        </authorList>
    </citation>
    <scope>IDENTIFICATION</scope>
</reference>
<evidence type="ECO:0000256" key="2">
    <source>
        <dbReference type="SAM" id="SignalP"/>
    </source>
</evidence>
<dbReference type="RefSeq" id="XP_042083366.1">
    <property type="nucleotide sequence ID" value="XM_042227432.1"/>
</dbReference>
<dbReference type="InterPro" id="IPR050991">
    <property type="entry name" value="ECM_Regulatory_Proteins"/>
</dbReference>